<protein>
    <submittedName>
        <fullName evidence="2">Uncharacterized protein</fullName>
    </submittedName>
</protein>
<feature type="region of interest" description="Disordered" evidence="1">
    <location>
        <begin position="102"/>
        <end position="135"/>
    </location>
</feature>
<evidence type="ECO:0000256" key="1">
    <source>
        <dbReference type="SAM" id="MobiDB-lite"/>
    </source>
</evidence>
<sequence>MVNETQSIRVPTIMGTKSKGEDIDLDMLDEGDLESLKTKDPFMYHSIPGIHKARLSFGEVDHSTVLDDASREANTKVSRKSRLTTESDGGLALLGGLLLSGVIDDDDAPVPPEQITASSEANDDANPTTKQRNLS</sequence>
<reference evidence="2 3" key="1">
    <citation type="submission" date="2024-10" db="EMBL/GenBank/DDBJ databases">
        <title>Updated reference genomes for cyclostephanoid diatoms.</title>
        <authorList>
            <person name="Roberts W.R."/>
            <person name="Alverson A.J."/>
        </authorList>
    </citation>
    <scope>NUCLEOTIDE SEQUENCE [LARGE SCALE GENOMIC DNA]</scope>
    <source>
        <strain evidence="2 3">AJA276-08</strain>
    </source>
</reference>
<gene>
    <name evidence="2" type="ORF">ACHAW5_001235</name>
</gene>
<name>A0ABD3NLP8_9STRA</name>
<comment type="caution">
    <text evidence="2">The sequence shown here is derived from an EMBL/GenBank/DDBJ whole genome shotgun (WGS) entry which is preliminary data.</text>
</comment>
<keyword evidence="3" id="KW-1185">Reference proteome</keyword>
<proteinExistence type="predicted"/>
<dbReference type="Proteomes" id="UP001530315">
    <property type="component" value="Unassembled WGS sequence"/>
</dbReference>
<feature type="compositionally biased region" description="Polar residues" evidence="1">
    <location>
        <begin position="115"/>
        <end position="135"/>
    </location>
</feature>
<dbReference type="AlphaFoldDB" id="A0ABD3NLP8"/>
<evidence type="ECO:0000313" key="2">
    <source>
        <dbReference type="EMBL" id="KAL3774480.1"/>
    </source>
</evidence>
<dbReference type="EMBL" id="JALLAZ020001466">
    <property type="protein sequence ID" value="KAL3774480.1"/>
    <property type="molecule type" value="Genomic_DNA"/>
</dbReference>
<accession>A0ABD3NLP8</accession>
<organism evidence="2 3">
    <name type="scientific">Stephanodiscus triporus</name>
    <dbReference type="NCBI Taxonomy" id="2934178"/>
    <lineage>
        <taxon>Eukaryota</taxon>
        <taxon>Sar</taxon>
        <taxon>Stramenopiles</taxon>
        <taxon>Ochrophyta</taxon>
        <taxon>Bacillariophyta</taxon>
        <taxon>Coscinodiscophyceae</taxon>
        <taxon>Thalassiosirophycidae</taxon>
        <taxon>Stephanodiscales</taxon>
        <taxon>Stephanodiscaceae</taxon>
        <taxon>Stephanodiscus</taxon>
    </lineage>
</organism>
<evidence type="ECO:0000313" key="3">
    <source>
        <dbReference type="Proteomes" id="UP001530315"/>
    </source>
</evidence>